<comment type="caution">
    <text evidence="2">The sequence shown here is derived from an EMBL/GenBank/DDBJ whole genome shotgun (WGS) entry which is preliminary data.</text>
</comment>
<evidence type="ECO:0008006" key="4">
    <source>
        <dbReference type="Google" id="ProtNLM"/>
    </source>
</evidence>
<evidence type="ECO:0000313" key="2">
    <source>
        <dbReference type="EMBL" id="MBB3929452.1"/>
    </source>
</evidence>
<evidence type="ECO:0000313" key="3">
    <source>
        <dbReference type="Proteomes" id="UP000553963"/>
    </source>
</evidence>
<dbReference type="EMBL" id="JACIDS010000001">
    <property type="protein sequence ID" value="MBB3929452.1"/>
    <property type="molecule type" value="Genomic_DNA"/>
</dbReference>
<sequence length="86" mass="8943">MKKILALGVMLAATVPFAVGPANAVTSSSARQICIKAAAKQHGDLQGNVQVRKVSKQGSGYQVNLQVKGVESNCMVTGGGKVRYIN</sequence>
<protein>
    <recommendedName>
        <fullName evidence="4">PepSY domain-containing protein</fullName>
    </recommendedName>
</protein>
<feature type="signal peptide" evidence="1">
    <location>
        <begin position="1"/>
        <end position="18"/>
    </location>
</feature>
<dbReference type="AlphaFoldDB" id="A0A840AIQ7"/>
<dbReference type="RefSeq" id="WP_183397111.1">
    <property type="nucleotide sequence ID" value="NZ_JACIDS010000001.1"/>
</dbReference>
<name>A0A840AIQ7_9HYPH</name>
<reference evidence="2 3" key="1">
    <citation type="submission" date="2020-08" db="EMBL/GenBank/DDBJ databases">
        <title>Genomic Encyclopedia of Type Strains, Phase IV (KMG-IV): sequencing the most valuable type-strain genomes for metagenomic binning, comparative biology and taxonomic classification.</title>
        <authorList>
            <person name="Goeker M."/>
        </authorList>
    </citation>
    <scope>NUCLEOTIDE SEQUENCE [LARGE SCALE GENOMIC DNA]</scope>
    <source>
        <strain evidence="2 3">DSM 25966</strain>
    </source>
</reference>
<proteinExistence type="predicted"/>
<organism evidence="2 3">
    <name type="scientific">Kaistia hirudinis</name>
    <dbReference type="NCBI Taxonomy" id="1293440"/>
    <lineage>
        <taxon>Bacteria</taxon>
        <taxon>Pseudomonadati</taxon>
        <taxon>Pseudomonadota</taxon>
        <taxon>Alphaproteobacteria</taxon>
        <taxon>Hyphomicrobiales</taxon>
        <taxon>Kaistiaceae</taxon>
        <taxon>Kaistia</taxon>
    </lineage>
</organism>
<feature type="chain" id="PRO_5032654066" description="PepSY domain-containing protein" evidence="1">
    <location>
        <begin position="19"/>
        <end position="86"/>
    </location>
</feature>
<accession>A0A840AIQ7</accession>
<gene>
    <name evidence="2" type="ORF">GGR25_000471</name>
</gene>
<evidence type="ECO:0000256" key="1">
    <source>
        <dbReference type="SAM" id="SignalP"/>
    </source>
</evidence>
<keyword evidence="3" id="KW-1185">Reference proteome</keyword>
<keyword evidence="1" id="KW-0732">Signal</keyword>
<dbReference type="Proteomes" id="UP000553963">
    <property type="component" value="Unassembled WGS sequence"/>
</dbReference>